<dbReference type="RefSeq" id="WP_141110264.1">
    <property type="nucleotide sequence ID" value="NZ_FUZA01000002.1"/>
</dbReference>
<evidence type="ECO:0000313" key="1">
    <source>
        <dbReference type="EMBL" id="SKB78550.1"/>
    </source>
</evidence>
<name>A0A1T5E411_9BACT</name>
<sequence length="158" mass="17206">MSTENQSRLIAVRYPCPVRRVTIQWSRQEWKIVKQVLVPSMTLPAPDTLPAGAESLGFWIEAVDGKGGIYQREVMPDPLLGMEQFAKGGEMTRLNHPPHDIALEILVPDVAGISEVHLVSNQKPQDGATASGPKRTVLALPREIGGDIPDHPGGGHQH</sequence>
<dbReference type="EMBL" id="FUZA01000002">
    <property type="protein sequence ID" value="SKB78550.1"/>
    <property type="molecule type" value="Genomic_DNA"/>
</dbReference>
<reference evidence="2" key="1">
    <citation type="submission" date="2017-02" db="EMBL/GenBank/DDBJ databases">
        <authorList>
            <person name="Varghese N."/>
            <person name="Submissions S."/>
        </authorList>
    </citation>
    <scope>NUCLEOTIDE SEQUENCE [LARGE SCALE GENOMIC DNA]</scope>
    <source>
        <strain evidence="2">DSM 22270</strain>
    </source>
</reference>
<accession>A0A1T5E411</accession>
<dbReference type="AlphaFoldDB" id="A0A1T5E411"/>
<dbReference type="Proteomes" id="UP000190897">
    <property type="component" value="Unassembled WGS sequence"/>
</dbReference>
<keyword evidence="2" id="KW-1185">Reference proteome</keyword>
<gene>
    <name evidence="1" type="ORF">SAMN05660293_02136</name>
</gene>
<protein>
    <submittedName>
        <fullName evidence="1">Uncharacterized protein</fullName>
    </submittedName>
</protein>
<dbReference type="OrthoDB" id="957480at2"/>
<evidence type="ECO:0000313" key="2">
    <source>
        <dbReference type="Proteomes" id="UP000190897"/>
    </source>
</evidence>
<proteinExistence type="predicted"/>
<organism evidence="1 2">
    <name type="scientific">Dyadobacter psychrophilus</name>
    <dbReference type="NCBI Taxonomy" id="651661"/>
    <lineage>
        <taxon>Bacteria</taxon>
        <taxon>Pseudomonadati</taxon>
        <taxon>Bacteroidota</taxon>
        <taxon>Cytophagia</taxon>
        <taxon>Cytophagales</taxon>
        <taxon>Spirosomataceae</taxon>
        <taxon>Dyadobacter</taxon>
    </lineage>
</organism>
<dbReference type="STRING" id="651661.SAMN05660293_02136"/>